<feature type="region of interest" description="Disordered" evidence="1">
    <location>
        <begin position="39"/>
        <end position="90"/>
    </location>
</feature>
<evidence type="ECO:0000313" key="3">
    <source>
        <dbReference type="Proteomes" id="UP000045706"/>
    </source>
</evidence>
<reference evidence="3" key="1">
    <citation type="submission" date="2015-05" db="EMBL/GenBank/DDBJ databases">
        <authorList>
            <person name="Fogelqvist Johan"/>
        </authorList>
    </citation>
    <scope>NUCLEOTIDE SEQUENCE [LARGE SCALE GENOMIC DNA]</scope>
</reference>
<feature type="non-terminal residue" evidence="2">
    <location>
        <position position="147"/>
    </location>
</feature>
<accession>A0A0G4MG63</accession>
<sequence>MAHNPADRPDLSELIEVIDDRLQSPFTIDGDELDQWYQHLFGRPPPQADDKDEEGNPIASDLPRTGFSNQISNERASRAKAETGGSSPLTQKELQALRDALSVAKAVKRRAPAGSVFGELVKVLQKVPGIKKEKEAAKQMADDDGGR</sequence>
<evidence type="ECO:0000313" key="2">
    <source>
        <dbReference type="EMBL" id="CRK33222.1"/>
    </source>
</evidence>
<name>A0A0G4MG63_VERLO</name>
<proteinExistence type="predicted"/>
<organism evidence="2 3">
    <name type="scientific">Verticillium longisporum</name>
    <name type="common">Verticillium dahliae var. longisporum</name>
    <dbReference type="NCBI Taxonomy" id="100787"/>
    <lineage>
        <taxon>Eukaryota</taxon>
        <taxon>Fungi</taxon>
        <taxon>Dikarya</taxon>
        <taxon>Ascomycota</taxon>
        <taxon>Pezizomycotina</taxon>
        <taxon>Sordariomycetes</taxon>
        <taxon>Hypocreomycetidae</taxon>
        <taxon>Glomerellales</taxon>
        <taxon>Plectosphaerellaceae</taxon>
        <taxon>Verticillium</taxon>
    </lineage>
</organism>
<protein>
    <submittedName>
        <fullName evidence="2">Uncharacterized protein</fullName>
    </submittedName>
</protein>
<dbReference type="Proteomes" id="UP000045706">
    <property type="component" value="Unassembled WGS sequence"/>
</dbReference>
<dbReference type="EMBL" id="CVQI01025557">
    <property type="protein sequence ID" value="CRK33222.1"/>
    <property type="molecule type" value="Genomic_DNA"/>
</dbReference>
<gene>
    <name evidence="2" type="ORF">BN1723_003914</name>
</gene>
<dbReference type="AlphaFoldDB" id="A0A0G4MG63"/>
<evidence type="ECO:0000256" key="1">
    <source>
        <dbReference type="SAM" id="MobiDB-lite"/>
    </source>
</evidence>